<dbReference type="PIRSF" id="PIRSF015578">
    <property type="entry name" value="Myoinos-ppht_syn"/>
    <property type="match status" value="1"/>
</dbReference>
<feature type="domain" description="Myo-inositol-1-phosphate synthase GAPDH-like" evidence="2">
    <location>
        <begin position="229"/>
        <end position="334"/>
    </location>
</feature>
<dbReference type="InterPro" id="IPR002587">
    <property type="entry name" value="Myo-inos-1-P_Synthase"/>
</dbReference>
<evidence type="ECO:0000256" key="1">
    <source>
        <dbReference type="ARBA" id="ARBA00010813"/>
    </source>
</evidence>
<dbReference type="InterPro" id="IPR013021">
    <property type="entry name" value="Myo-inos-1-P_Synthase_GAPDH"/>
</dbReference>
<dbReference type="GO" id="GO:0004512">
    <property type="term" value="F:inositol-3-phosphate synthase activity"/>
    <property type="evidence" value="ECO:0007669"/>
    <property type="project" value="InterPro"/>
</dbReference>
<dbReference type="InterPro" id="IPR036291">
    <property type="entry name" value="NAD(P)-bd_dom_sf"/>
</dbReference>
<dbReference type="Gene3D" id="3.30.360.10">
    <property type="entry name" value="Dihydrodipicolinate Reductase, domain 2"/>
    <property type="match status" value="1"/>
</dbReference>
<dbReference type="SUPFAM" id="SSF51735">
    <property type="entry name" value="NAD(P)-binding Rossmann-fold domains"/>
    <property type="match status" value="1"/>
</dbReference>
<evidence type="ECO:0000259" key="2">
    <source>
        <dbReference type="Pfam" id="PF01658"/>
    </source>
</evidence>
<keyword evidence="4" id="KW-1185">Reference proteome</keyword>
<dbReference type="Proteomes" id="UP000019486">
    <property type="component" value="Unassembled WGS sequence"/>
</dbReference>
<dbReference type="GO" id="GO:0008654">
    <property type="term" value="P:phospholipid biosynthetic process"/>
    <property type="evidence" value="ECO:0007669"/>
    <property type="project" value="InterPro"/>
</dbReference>
<evidence type="ECO:0000313" key="4">
    <source>
        <dbReference type="Proteomes" id="UP000019486"/>
    </source>
</evidence>
<dbReference type="Pfam" id="PF01658">
    <property type="entry name" value="Inos-1-P_synth"/>
    <property type="match status" value="1"/>
</dbReference>
<dbReference type="AlphaFoldDB" id="W9GYK6"/>
<dbReference type="SUPFAM" id="SSF55347">
    <property type="entry name" value="Glyceraldehyde-3-phosphate dehydrogenase-like, C-terminal domain"/>
    <property type="match status" value="1"/>
</dbReference>
<dbReference type="PATRIC" id="fig|1385369.3.peg.6402"/>
<dbReference type="OrthoDB" id="729130at2"/>
<name>W9GYK6_9PROT</name>
<proteinExistence type="inferred from homology"/>
<evidence type="ECO:0000313" key="3">
    <source>
        <dbReference type="EMBL" id="EWY36563.1"/>
    </source>
</evidence>
<dbReference type="Gene3D" id="3.40.50.720">
    <property type="entry name" value="NAD(P)-binding Rossmann-like Domain"/>
    <property type="match status" value="1"/>
</dbReference>
<gene>
    <name evidence="3" type="ORF">N825_26365</name>
</gene>
<dbReference type="GO" id="GO:0006021">
    <property type="term" value="P:inositol biosynthetic process"/>
    <property type="evidence" value="ECO:0007669"/>
    <property type="project" value="InterPro"/>
</dbReference>
<dbReference type="Pfam" id="PF07994">
    <property type="entry name" value="NAD_binding_5"/>
    <property type="match status" value="1"/>
</dbReference>
<comment type="caution">
    <text evidence="3">The sequence shown here is derived from an EMBL/GenBank/DDBJ whole genome shotgun (WGS) entry which is preliminary data.</text>
</comment>
<dbReference type="EMBL" id="AVFL01000040">
    <property type="protein sequence ID" value="EWY36563.1"/>
    <property type="molecule type" value="Genomic_DNA"/>
</dbReference>
<dbReference type="RefSeq" id="WP_051513693.1">
    <property type="nucleotide sequence ID" value="NZ_AVFL01000040.1"/>
</dbReference>
<reference evidence="3 4" key="1">
    <citation type="submission" date="2013-08" db="EMBL/GenBank/DDBJ databases">
        <title>The genome sequence of Skermanella stibiiresistens.</title>
        <authorList>
            <person name="Zhu W."/>
            <person name="Wang G."/>
        </authorList>
    </citation>
    <scope>NUCLEOTIDE SEQUENCE [LARGE SCALE GENOMIC DNA]</scope>
    <source>
        <strain evidence="3 4">SB22</strain>
    </source>
</reference>
<sequence length="426" mass="45631">MSELPARRLGVAIVGLGGAVATTVAAGLEMIRRGAVDLSGLPLADATTAGLADYKNIKLAGWDLYPDDLASAVRQHGVLAPAELDLVRTELESVRPWPAIGNIKFCRNVAGREGANLTSMRDQIDSLKDDLRRFKDEGGLDSLVVVHLASTERLVDVTLPQFATPEAFEMALDADDAEIGPAMLYAYAAITSGIPYGNFTPSVSSDIPALKELARRRGVPIAGKDGKTGQTLVKTVIAPALRGRALKVDGWYSTNILGNRDGLALDDPDSLASKLDTKGSVLDSILGYKVENHKVFIHYYPPRGDDKEAWDNIDFTGFLGHRMQMKINFLCKDSILAAPLVIEIARCLDLARQRGQGGVLEELGVFFKAPLMTNGAEPEHAWPEQERRFRAWLENGAAGGSKASDSVGDRAGQSLKAAAASLADVG</sequence>
<dbReference type="STRING" id="1385369.N825_26365"/>
<protein>
    <submittedName>
        <fullName evidence="3">Inositol-3-phosphate synthase</fullName>
    </submittedName>
</protein>
<dbReference type="PANTHER" id="PTHR11510">
    <property type="entry name" value="MYO-INOSITOL-1 PHOSPHATE SYNTHASE"/>
    <property type="match status" value="1"/>
</dbReference>
<organism evidence="3 4">
    <name type="scientific">Skermanella stibiiresistens SB22</name>
    <dbReference type="NCBI Taxonomy" id="1385369"/>
    <lineage>
        <taxon>Bacteria</taxon>
        <taxon>Pseudomonadati</taxon>
        <taxon>Pseudomonadota</taxon>
        <taxon>Alphaproteobacteria</taxon>
        <taxon>Rhodospirillales</taxon>
        <taxon>Azospirillaceae</taxon>
        <taxon>Skermanella</taxon>
    </lineage>
</organism>
<comment type="similarity">
    <text evidence="1">Belongs to the myo-inositol 1-phosphate synthase family.</text>
</comment>
<accession>W9GYK6</accession>